<dbReference type="Pfam" id="PF00128">
    <property type="entry name" value="Alpha-amylase"/>
    <property type="match status" value="1"/>
</dbReference>
<evidence type="ECO:0000256" key="1">
    <source>
        <dbReference type="ARBA" id="ARBA00008061"/>
    </source>
</evidence>
<comment type="similarity">
    <text evidence="1">Belongs to the glycosyl hydrolase 13 family.</text>
</comment>
<keyword evidence="4" id="KW-0326">Glycosidase</keyword>
<dbReference type="InterPro" id="IPR006047">
    <property type="entry name" value="GH13_cat_dom"/>
</dbReference>
<dbReference type="KEGG" id="zpl:ZBT109_1850"/>
<accession>A0A348HG44</accession>
<dbReference type="RefSeq" id="WP_051523748.1">
    <property type="nucleotide sequence ID" value="NZ_AP018933.1"/>
</dbReference>
<dbReference type="GO" id="GO:0009313">
    <property type="term" value="P:oligosaccharide catabolic process"/>
    <property type="evidence" value="ECO:0007669"/>
    <property type="project" value="TreeGrafter"/>
</dbReference>
<keyword evidence="5" id="KW-1185">Reference proteome</keyword>
<keyword evidence="2" id="KW-0325">Glycoprotein</keyword>
<evidence type="ECO:0000259" key="3">
    <source>
        <dbReference type="SMART" id="SM00642"/>
    </source>
</evidence>
<dbReference type="SUPFAM" id="SSF51445">
    <property type="entry name" value="(Trans)glycosidases"/>
    <property type="match status" value="1"/>
</dbReference>
<dbReference type="PANTHER" id="PTHR10357:SF179">
    <property type="entry name" value="NEUTRAL AND BASIC AMINO ACID TRANSPORT PROTEIN RBAT"/>
    <property type="match status" value="1"/>
</dbReference>
<dbReference type="AlphaFoldDB" id="A0A348HG44"/>
<dbReference type="STRING" id="1123510.GCA_000620025_01650"/>
<dbReference type="Gene3D" id="3.90.400.10">
    <property type="entry name" value="Oligo-1,6-glucosidase, Domain 2"/>
    <property type="match status" value="1"/>
</dbReference>
<sequence length="556" mass="63651">MQTSATTQPARQHKDPSWWRHAVIYQIYPRSFADSDGDGIGDLQGIRDRMDYLARLGVDALWLSPFYRSPQADAGYDVADYRDVDPLFGDLDEFDKMLSRAHQSGLKVIVDLVPNHTSDEHVWFKEALASPVGSAARDRYMFRTGKGENGELPPNNWESLFGGSAWTRIEGTDQWYLHMFDVKQADLNWRNPEVREEFIRTLRFWLDRGVDGFRVDVAHGLIKKEGLPDNEEKQGVEGVDIDGHHGPMWDQEDVHEIYREWRKVLNEYDGERTMVAEAWVPTPRMARFIRADEMCQAFNFPYLMTPWNASSYRNIIQRSLDEFSKVGAPSTWVMSNHDVTRHTSRLGISKPGTVLQGLSLHTEQPDEVLGLRRARASIFMTLGLPGSAYIYQGEELGLPENTTMDDRFRQDPTYFRTNGKDVGRDGCRVPLPWKAKAPAYGFGPADSTNTWLPQPDSFARYAIDVEEKDPFSTLALYRRVLKLRQWYDLGNGDVEWLEGPNEDVLMFRNKDIIAVINMGEQTVPLPELQIVAQSLPEIMNGLLPGNSAVWMYAHKR</sequence>
<reference evidence="4 5" key="1">
    <citation type="submission" date="2018-09" db="EMBL/GenBank/DDBJ databases">
        <title>Zymobacter palmae IAM14233 (=T109) whole genome analysis.</title>
        <authorList>
            <person name="Yanase H."/>
        </authorList>
    </citation>
    <scope>NUCLEOTIDE SEQUENCE [LARGE SCALE GENOMIC DNA]</scope>
    <source>
        <strain evidence="4 5">IAM14233</strain>
    </source>
</reference>
<gene>
    <name evidence="4" type="ORF">ZBT109_1850</name>
</gene>
<dbReference type="InterPro" id="IPR017853">
    <property type="entry name" value="GH"/>
</dbReference>
<dbReference type="SMART" id="SM00642">
    <property type="entry name" value="Aamy"/>
    <property type="match status" value="1"/>
</dbReference>
<dbReference type="PANTHER" id="PTHR10357">
    <property type="entry name" value="ALPHA-AMYLASE FAMILY MEMBER"/>
    <property type="match status" value="1"/>
</dbReference>
<dbReference type="GO" id="GO:0004556">
    <property type="term" value="F:alpha-amylase activity"/>
    <property type="evidence" value="ECO:0007669"/>
    <property type="project" value="TreeGrafter"/>
</dbReference>
<dbReference type="Proteomes" id="UP000267342">
    <property type="component" value="Chromosome"/>
</dbReference>
<name>A0A348HG44_9GAMM</name>
<evidence type="ECO:0000313" key="4">
    <source>
        <dbReference type="EMBL" id="BBG30596.1"/>
    </source>
</evidence>
<keyword evidence="4" id="KW-0378">Hydrolase</keyword>
<protein>
    <submittedName>
        <fullName evidence="4">Glycosidases</fullName>
    </submittedName>
</protein>
<dbReference type="OrthoDB" id="9805159at2"/>
<dbReference type="InterPro" id="IPR045857">
    <property type="entry name" value="O16G_dom_2"/>
</dbReference>
<organism evidence="4 5">
    <name type="scientific">Zymobacter palmae</name>
    <dbReference type="NCBI Taxonomy" id="33074"/>
    <lineage>
        <taxon>Bacteria</taxon>
        <taxon>Pseudomonadati</taxon>
        <taxon>Pseudomonadota</taxon>
        <taxon>Gammaproteobacteria</taxon>
        <taxon>Oceanospirillales</taxon>
        <taxon>Halomonadaceae</taxon>
        <taxon>Zymobacter group</taxon>
        <taxon>Zymobacter</taxon>
    </lineage>
</organism>
<dbReference type="EMBL" id="AP018933">
    <property type="protein sequence ID" value="BBG30596.1"/>
    <property type="molecule type" value="Genomic_DNA"/>
</dbReference>
<proteinExistence type="inferred from homology"/>
<dbReference type="CDD" id="cd11332">
    <property type="entry name" value="AmyAc_OligoGlu_TS"/>
    <property type="match status" value="1"/>
</dbReference>
<evidence type="ECO:0000313" key="5">
    <source>
        <dbReference type="Proteomes" id="UP000267342"/>
    </source>
</evidence>
<evidence type="ECO:0000256" key="2">
    <source>
        <dbReference type="ARBA" id="ARBA00023180"/>
    </source>
</evidence>
<dbReference type="Gene3D" id="3.20.20.80">
    <property type="entry name" value="Glycosidases"/>
    <property type="match status" value="1"/>
</dbReference>
<feature type="domain" description="Glycosyl hydrolase family 13 catalytic" evidence="3">
    <location>
        <begin position="26"/>
        <end position="428"/>
    </location>
</feature>
<dbReference type="FunFam" id="3.90.400.10:FF:000001">
    <property type="entry name" value="Maltase A3, isoform A"/>
    <property type="match status" value="1"/>
</dbReference>